<evidence type="ECO:0000313" key="2">
    <source>
        <dbReference type="EMBL" id="VVA00236.1"/>
    </source>
</evidence>
<dbReference type="Proteomes" id="UP000220605">
    <property type="component" value="Unassembled WGS sequence"/>
</dbReference>
<feature type="region of interest" description="Disordered" evidence="1">
    <location>
        <begin position="316"/>
        <end position="365"/>
    </location>
</feature>
<organism evidence="2">
    <name type="scientific">Plasmodium vivax</name>
    <name type="common">malaria parasite P. vivax</name>
    <dbReference type="NCBI Taxonomy" id="5855"/>
    <lineage>
        <taxon>Eukaryota</taxon>
        <taxon>Sar</taxon>
        <taxon>Alveolata</taxon>
        <taxon>Apicomplexa</taxon>
        <taxon>Aconoidasida</taxon>
        <taxon>Haemosporida</taxon>
        <taxon>Plasmodiidae</taxon>
        <taxon>Plasmodium</taxon>
        <taxon>Plasmodium (Plasmodium)</taxon>
    </lineage>
</organism>
<feature type="compositionally biased region" description="Polar residues" evidence="1">
    <location>
        <begin position="174"/>
        <end position="194"/>
    </location>
</feature>
<dbReference type="VEuPathDB" id="PlasmoDB:PVP01_0009490"/>
<protein>
    <submittedName>
        <fullName evidence="2">VIR protein</fullName>
    </submittedName>
</protein>
<feature type="region of interest" description="Disordered" evidence="1">
    <location>
        <begin position="262"/>
        <end position="298"/>
    </location>
</feature>
<dbReference type="VEuPathDB" id="PlasmoDB:PVX_018150"/>
<dbReference type="EMBL" id="FLZR02000054">
    <property type="protein sequence ID" value="VVA00236.1"/>
    <property type="molecule type" value="Genomic_DNA"/>
</dbReference>
<dbReference type="OrthoDB" id="10385922at2759"/>
<feature type="region of interest" description="Disordered" evidence="1">
    <location>
        <begin position="207"/>
        <end position="240"/>
    </location>
</feature>
<feature type="region of interest" description="Disordered" evidence="1">
    <location>
        <begin position="104"/>
        <end position="194"/>
    </location>
</feature>
<evidence type="ECO:0000256" key="1">
    <source>
        <dbReference type="SAM" id="MobiDB-lite"/>
    </source>
</evidence>
<sequence length="510" mass="55716">MGWLFGRSDRLRNLYNRYNDAPCMNNYTNIKREIIQKIEDLDKTTHGNFYQQWDQLNKYIIEKDKELSECYKKGYVNSKLNDDDTIKNFKSRCNRDRTCNNRATAATKPTITKVPAQRTCKGSKGCKNESPPTVDIKSKSKLSSGAANPQSSERNVSQEQGQNEADGQKPRQESVVSQSQPITMPSGSSVGTNVNTSQEIVNHHSTTSAVVENQERPLNALSPPGIRGMGSPPSDHSSQRISGEISDLTFTSTEKNLVENGIQNNEHSRNPLDTKHSASQDSVSKIDAGGTGDDKDSIRETALNLSPSVGTPAFVQLADEDSPPTTTDRGSTGAVASDPESTGTEKVVSESLSSAPSDAGNNGITGVDMSNNFKAADSEIKSVNASHVHTHGSEGLCIEGKCNEAQNTEITSNNNNDILGTLSRVFNVIQENKDNMIKASAPMGIVMLLGLLFKYTPLWRVLTKKNRKKGAGIIEELNSVLQEPSIMDEERSIPFSYGAFEYSSFDQNSY</sequence>
<feature type="compositionally biased region" description="Polar residues" evidence="1">
    <location>
        <begin position="141"/>
        <end position="165"/>
    </location>
</feature>
<feature type="compositionally biased region" description="Polar residues" evidence="1">
    <location>
        <begin position="339"/>
        <end position="365"/>
    </location>
</feature>
<name>A0A565A873_PLAVI</name>
<feature type="compositionally biased region" description="Basic and acidic residues" evidence="1">
    <location>
        <begin position="266"/>
        <end position="278"/>
    </location>
</feature>
<dbReference type="VEuPathDB" id="PlasmoDB:PVPAM_080009300"/>
<reference evidence="2" key="1">
    <citation type="submission" date="2016-07" db="EMBL/GenBank/DDBJ databases">
        <authorList>
            <consortium name="Pathogen Informatics"/>
        </authorList>
    </citation>
    <scope>NUCLEOTIDE SEQUENCE</scope>
</reference>
<accession>A0A565A873</accession>
<proteinExistence type="predicted"/>
<dbReference type="VEuPathDB" id="PlasmoDB:PVW1_050006500"/>
<gene>
    <name evidence="2" type="ORF">PVP01_0009490</name>
</gene>
<dbReference type="AlphaFoldDB" id="A0A565A873"/>